<evidence type="ECO:0000313" key="3">
    <source>
        <dbReference type="Proteomes" id="UP000218113"/>
    </source>
</evidence>
<comment type="caution">
    <text evidence="2">The sequence shown here is derived from an EMBL/GenBank/DDBJ whole genome shotgun (WGS) entry which is preliminary data.</text>
</comment>
<dbReference type="Proteomes" id="UP000218113">
    <property type="component" value="Unassembled WGS sequence"/>
</dbReference>
<keyword evidence="1" id="KW-0472">Membrane</keyword>
<dbReference type="AlphaFoldDB" id="A0A2A4TA57"/>
<evidence type="ECO:0000313" key="2">
    <source>
        <dbReference type="EMBL" id="PCI30199.1"/>
    </source>
</evidence>
<reference evidence="3" key="1">
    <citation type="submission" date="2017-08" db="EMBL/GenBank/DDBJ databases">
        <title>A dynamic microbial community with high functional redundancy inhabits the cold, oxic subseafloor aquifer.</title>
        <authorList>
            <person name="Tully B.J."/>
            <person name="Wheat C.G."/>
            <person name="Glazer B.T."/>
            <person name="Huber J.A."/>
        </authorList>
    </citation>
    <scope>NUCLEOTIDE SEQUENCE [LARGE SCALE GENOMIC DNA]</scope>
</reference>
<accession>A0A2A4TA57</accession>
<evidence type="ECO:0008006" key="4">
    <source>
        <dbReference type="Google" id="ProtNLM"/>
    </source>
</evidence>
<feature type="transmembrane region" description="Helical" evidence="1">
    <location>
        <begin position="193"/>
        <end position="211"/>
    </location>
</feature>
<proteinExistence type="predicted"/>
<keyword evidence="1" id="KW-0812">Transmembrane</keyword>
<evidence type="ECO:0000256" key="1">
    <source>
        <dbReference type="SAM" id="Phobius"/>
    </source>
</evidence>
<organism evidence="2 3">
    <name type="scientific">SAR324 cluster bacterium</name>
    <dbReference type="NCBI Taxonomy" id="2024889"/>
    <lineage>
        <taxon>Bacteria</taxon>
        <taxon>Deltaproteobacteria</taxon>
        <taxon>SAR324 cluster</taxon>
    </lineage>
</organism>
<sequence length="212" mass="25292">MRFSRESYRYTNNPFEAFMKRFEDIQNYWLIEMRESGLTFSQVFSEKNVHTLIFYIFLFIALYGLIEVVLITENKALHIIGYIFCIIPVLMLYMSLYLKTGLEIIDDMINNENDFPASVKKRAYTEYVINRDLAKENTYDIIRYIEDQEFREKRNIKAGSDILHLTKEEKDEVATALKEEVNEHLKFMKKSMLSIEFVLVASLLFFMVRSFN</sequence>
<dbReference type="EMBL" id="NVSR01000007">
    <property type="protein sequence ID" value="PCI30199.1"/>
    <property type="molecule type" value="Genomic_DNA"/>
</dbReference>
<feature type="transmembrane region" description="Helical" evidence="1">
    <location>
        <begin position="77"/>
        <end position="98"/>
    </location>
</feature>
<protein>
    <recommendedName>
        <fullName evidence="4">SMODS and SLOG-associating 2TM effector domain-containing protein</fullName>
    </recommendedName>
</protein>
<name>A0A2A4TA57_9DELT</name>
<gene>
    <name evidence="2" type="ORF">COB67_02620</name>
</gene>
<feature type="transmembrane region" description="Helical" evidence="1">
    <location>
        <begin position="52"/>
        <end position="71"/>
    </location>
</feature>
<keyword evidence="1" id="KW-1133">Transmembrane helix</keyword>